<evidence type="ECO:0000256" key="4">
    <source>
        <dbReference type="ARBA" id="ARBA00012477"/>
    </source>
</evidence>
<dbReference type="OrthoDB" id="527344at2759"/>
<evidence type="ECO:0000256" key="7">
    <source>
        <dbReference type="ARBA" id="ARBA00022723"/>
    </source>
</evidence>
<evidence type="ECO:0000256" key="10">
    <source>
        <dbReference type="ARBA" id="ARBA00022833"/>
    </source>
</evidence>
<evidence type="ECO:0000256" key="11">
    <source>
        <dbReference type="SAM" id="MobiDB-lite"/>
    </source>
</evidence>
<keyword evidence="5" id="KW-0819">tRNA processing</keyword>
<feature type="compositionally biased region" description="Pro residues" evidence="11">
    <location>
        <begin position="184"/>
        <end position="194"/>
    </location>
</feature>
<evidence type="ECO:0000313" key="13">
    <source>
        <dbReference type="EMBL" id="KAF4580921.1"/>
    </source>
</evidence>
<keyword evidence="9" id="KW-0378">Hydrolase</keyword>
<organism evidence="13 14">
    <name type="scientific">Ophiocordyceps camponoti-floridani</name>
    <dbReference type="NCBI Taxonomy" id="2030778"/>
    <lineage>
        <taxon>Eukaryota</taxon>
        <taxon>Fungi</taxon>
        <taxon>Dikarya</taxon>
        <taxon>Ascomycota</taxon>
        <taxon>Pezizomycotina</taxon>
        <taxon>Sordariomycetes</taxon>
        <taxon>Hypocreomycetidae</taxon>
        <taxon>Hypocreales</taxon>
        <taxon>Ophiocordycipitaceae</taxon>
        <taxon>Ophiocordyceps</taxon>
    </lineage>
</organism>
<dbReference type="PANTHER" id="PTHR12553">
    <property type="entry name" value="ZINC PHOSPHODIESTERASE ELAC PROTEIN 2"/>
    <property type="match status" value="1"/>
</dbReference>
<name>A0A8H4VAE8_9HYPO</name>
<accession>A0A8H4VAE8</accession>
<reference evidence="13 14" key="1">
    <citation type="journal article" date="2020" name="G3 (Bethesda)">
        <title>Genetic Underpinnings of Host Manipulation by Ophiocordyceps as Revealed by Comparative Transcriptomics.</title>
        <authorList>
            <person name="Will I."/>
            <person name="Das B."/>
            <person name="Trinh T."/>
            <person name="Brachmann A."/>
            <person name="Ohm R.A."/>
            <person name="de Bekker C."/>
        </authorList>
    </citation>
    <scope>NUCLEOTIDE SEQUENCE [LARGE SCALE GENOMIC DNA]</scope>
    <source>
        <strain evidence="13 14">EC05</strain>
    </source>
</reference>
<feature type="region of interest" description="Disordered" evidence="11">
    <location>
        <begin position="1"/>
        <end position="36"/>
    </location>
</feature>
<comment type="caution">
    <text evidence="13">The sequence shown here is derived from an EMBL/GenBank/DDBJ whole genome shotgun (WGS) entry which is preliminary data.</text>
</comment>
<keyword evidence="6" id="KW-0540">Nuclease</keyword>
<dbReference type="GO" id="GO:0042781">
    <property type="term" value="F:3'-tRNA processing endoribonuclease activity"/>
    <property type="evidence" value="ECO:0007669"/>
    <property type="project" value="UniProtKB-EC"/>
</dbReference>
<keyword evidence="10" id="KW-0862">Zinc</keyword>
<feature type="region of interest" description="Disordered" evidence="11">
    <location>
        <begin position="175"/>
        <end position="194"/>
    </location>
</feature>
<keyword evidence="7" id="KW-0479">Metal-binding</keyword>
<evidence type="ECO:0000313" key="14">
    <source>
        <dbReference type="Proteomes" id="UP000562929"/>
    </source>
</evidence>
<comment type="similarity">
    <text evidence="3">Belongs to the RNase Z family.</text>
</comment>
<evidence type="ECO:0000256" key="2">
    <source>
        <dbReference type="ARBA" id="ARBA00001947"/>
    </source>
</evidence>
<sequence>MPKARPQQESTTTTTLPSPDTEIIPLGTGSSTPSKHRNVSATLIRIPSLNSSYLLDCGEGTLGQLRRALGPQQTSSVLSTLRLIVISHLHADHHLGTLSLLLARDSLSNSLPPPPPLSISCISRYRNMLRELSQAHNFAFHTLLFPNCPPTSPRDVDHAPAALLHPSSSLASVTRIPVPTAGAPTPPTSAYPPA</sequence>
<dbReference type="InterPro" id="IPR047151">
    <property type="entry name" value="RNZ2-like"/>
</dbReference>
<dbReference type="SUPFAM" id="SSF56281">
    <property type="entry name" value="Metallo-hydrolase/oxidoreductase"/>
    <property type="match status" value="1"/>
</dbReference>
<dbReference type="EMBL" id="JAACLJ010000009">
    <property type="protein sequence ID" value="KAF4580921.1"/>
    <property type="molecule type" value="Genomic_DNA"/>
</dbReference>
<dbReference type="InterPro" id="IPR001279">
    <property type="entry name" value="Metallo-B-lactamas"/>
</dbReference>
<evidence type="ECO:0000256" key="1">
    <source>
        <dbReference type="ARBA" id="ARBA00000402"/>
    </source>
</evidence>
<gene>
    <name evidence="13" type="ORF">GQ602_007058</name>
</gene>
<dbReference type="Pfam" id="PF12706">
    <property type="entry name" value="Lactamase_B_2"/>
    <property type="match status" value="1"/>
</dbReference>
<evidence type="ECO:0000256" key="9">
    <source>
        <dbReference type="ARBA" id="ARBA00022801"/>
    </source>
</evidence>
<dbReference type="GO" id="GO:0046872">
    <property type="term" value="F:metal ion binding"/>
    <property type="evidence" value="ECO:0007669"/>
    <property type="project" value="UniProtKB-KW"/>
</dbReference>
<evidence type="ECO:0000256" key="6">
    <source>
        <dbReference type="ARBA" id="ARBA00022722"/>
    </source>
</evidence>
<evidence type="ECO:0000256" key="3">
    <source>
        <dbReference type="ARBA" id="ARBA00007823"/>
    </source>
</evidence>
<comment type="cofactor">
    <cofactor evidence="2">
        <name>Zn(2+)</name>
        <dbReference type="ChEBI" id="CHEBI:29105"/>
    </cofactor>
</comment>
<dbReference type="Proteomes" id="UP000562929">
    <property type="component" value="Unassembled WGS sequence"/>
</dbReference>
<dbReference type="InterPro" id="IPR036866">
    <property type="entry name" value="RibonucZ/Hydroxyglut_hydro"/>
</dbReference>
<feature type="domain" description="Metallo-beta-lactamase" evidence="12">
    <location>
        <begin position="53"/>
        <end position="101"/>
    </location>
</feature>
<dbReference type="Gene3D" id="3.60.15.10">
    <property type="entry name" value="Ribonuclease Z/Hydroxyacylglutathione hydrolase-like"/>
    <property type="match status" value="1"/>
</dbReference>
<protein>
    <recommendedName>
        <fullName evidence="4">ribonuclease Z</fullName>
        <ecNumber evidence="4">3.1.26.11</ecNumber>
    </recommendedName>
</protein>
<proteinExistence type="inferred from homology"/>
<evidence type="ECO:0000256" key="5">
    <source>
        <dbReference type="ARBA" id="ARBA00022694"/>
    </source>
</evidence>
<comment type="catalytic activity">
    <reaction evidence="1">
        <text>Endonucleolytic cleavage of RNA, removing extra 3' nucleotides from tRNA precursor, generating 3' termini of tRNAs. A 3'-hydroxy group is left at the tRNA terminus and a 5'-phosphoryl group is left at the trailer molecule.</text>
        <dbReference type="EC" id="3.1.26.11"/>
    </reaction>
</comment>
<evidence type="ECO:0000259" key="12">
    <source>
        <dbReference type="Pfam" id="PF12706"/>
    </source>
</evidence>
<dbReference type="GO" id="GO:0005739">
    <property type="term" value="C:mitochondrion"/>
    <property type="evidence" value="ECO:0007669"/>
    <property type="project" value="TreeGrafter"/>
</dbReference>
<evidence type="ECO:0000256" key="8">
    <source>
        <dbReference type="ARBA" id="ARBA00022759"/>
    </source>
</evidence>
<dbReference type="EC" id="3.1.26.11" evidence="4"/>
<keyword evidence="14" id="KW-1185">Reference proteome</keyword>
<dbReference type="PANTHER" id="PTHR12553:SF49">
    <property type="entry name" value="ZINC PHOSPHODIESTERASE ELAC PROTEIN 2"/>
    <property type="match status" value="1"/>
</dbReference>
<keyword evidence="8" id="KW-0255">Endonuclease</keyword>
<dbReference type="AlphaFoldDB" id="A0A8H4VAE8"/>
<dbReference type="GO" id="GO:1990180">
    <property type="term" value="P:mitochondrial tRNA 3'-end processing"/>
    <property type="evidence" value="ECO:0007669"/>
    <property type="project" value="TreeGrafter"/>
</dbReference>